<evidence type="ECO:0000313" key="2">
    <source>
        <dbReference type="Proteomes" id="UP000234789"/>
    </source>
</evidence>
<organism evidence="1 2">
    <name type="scientific">Paenibacillus pasadenensis</name>
    <dbReference type="NCBI Taxonomy" id="217090"/>
    <lineage>
        <taxon>Bacteria</taxon>
        <taxon>Bacillati</taxon>
        <taxon>Bacillota</taxon>
        <taxon>Bacilli</taxon>
        <taxon>Bacillales</taxon>
        <taxon>Paenibacillaceae</taxon>
        <taxon>Paenibacillus</taxon>
    </lineage>
</organism>
<keyword evidence="2" id="KW-1185">Reference proteome</keyword>
<reference evidence="1 2" key="1">
    <citation type="submission" date="2017-05" db="EMBL/GenBank/DDBJ databases">
        <title>Functional genome analysis of Paenibacillus pasadenensis strain R16: insights on endophytic life style and antifungal activity.</title>
        <authorList>
            <person name="Passera A."/>
            <person name="Marcolungo L."/>
            <person name="Casati P."/>
            <person name="Brasca M."/>
            <person name="Quaglino F."/>
            <person name="Delledonne M."/>
        </authorList>
    </citation>
    <scope>NUCLEOTIDE SEQUENCE [LARGE SCALE GENOMIC DNA]</scope>
    <source>
        <strain evidence="1 2">R16</strain>
    </source>
</reference>
<sequence>MRSASLPPLRRFFSLLHGADRVARSKGSLFLVSSYLLSAFAKSI</sequence>
<gene>
    <name evidence="1" type="ORF">B8V81_1577</name>
</gene>
<name>A0A2N5NAJ7_9BACL</name>
<dbReference type="EMBL" id="NFEZ01000003">
    <property type="protein sequence ID" value="PLT47353.1"/>
    <property type="molecule type" value="Genomic_DNA"/>
</dbReference>
<dbReference type="AlphaFoldDB" id="A0A2N5NAJ7"/>
<evidence type="ECO:0000313" key="1">
    <source>
        <dbReference type="EMBL" id="PLT47353.1"/>
    </source>
</evidence>
<protein>
    <submittedName>
        <fullName evidence="1">Uncharacterized protein</fullName>
    </submittedName>
</protein>
<dbReference type="Proteomes" id="UP000234789">
    <property type="component" value="Unassembled WGS sequence"/>
</dbReference>
<proteinExistence type="predicted"/>
<accession>A0A2N5NAJ7</accession>
<comment type="caution">
    <text evidence="1">The sequence shown here is derived from an EMBL/GenBank/DDBJ whole genome shotgun (WGS) entry which is preliminary data.</text>
</comment>